<feature type="compositionally biased region" description="Low complexity" evidence="1">
    <location>
        <begin position="169"/>
        <end position="195"/>
    </location>
</feature>
<protein>
    <submittedName>
        <fullName evidence="2">Uncharacterized protein</fullName>
    </submittedName>
</protein>
<feature type="region of interest" description="Disordered" evidence="1">
    <location>
        <begin position="1"/>
        <end position="298"/>
    </location>
</feature>
<comment type="caution">
    <text evidence="2">The sequence shown here is derived from an EMBL/GenBank/DDBJ whole genome shotgun (WGS) entry which is preliminary data.</text>
</comment>
<feature type="compositionally biased region" description="Gly residues" evidence="1">
    <location>
        <begin position="17"/>
        <end position="30"/>
    </location>
</feature>
<feature type="compositionally biased region" description="Pro residues" evidence="1">
    <location>
        <begin position="79"/>
        <end position="89"/>
    </location>
</feature>
<feature type="compositionally biased region" description="Basic residues" evidence="1">
    <location>
        <begin position="135"/>
        <end position="144"/>
    </location>
</feature>
<evidence type="ECO:0000256" key="1">
    <source>
        <dbReference type="SAM" id="MobiDB-lite"/>
    </source>
</evidence>
<name>A0ABQ9W1C6_SAGOE</name>
<evidence type="ECO:0000313" key="2">
    <source>
        <dbReference type="EMBL" id="KAK2115439.1"/>
    </source>
</evidence>
<dbReference type="EMBL" id="JASSZA010000003">
    <property type="protein sequence ID" value="KAK2115439.1"/>
    <property type="molecule type" value="Genomic_DNA"/>
</dbReference>
<dbReference type="Proteomes" id="UP001266305">
    <property type="component" value="Unassembled WGS sequence"/>
</dbReference>
<sequence>RSEMKRDSKEERSEVEGGSGGSKPGVGGGKLFVKFRKGAGHSARLRESRRVSSAVPRPGGPRCPGVQEPRPRSEGRPTGPAPGDPPRPGRSPLRPSLQQVAAPSALPSLAARDPAPAGGPQYRTAQAARDPQLARRGRRARGRQRPPAANSGARPPFAPPLPAPEHAPHALAPRPLPARACSSARPAASGARRLPGCPSSGDRLPWASEARAFVPAEPPRTSDRGPLYLVGSTRGHLGSGKRPGGGRGSSGQDPGVESRAAERIDGRPYPSRCAADGPSSAVEGKVCVRPELRPRRVS</sequence>
<feature type="compositionally biased region" description="Low complexity" evidence="1">
    <location>
        <begin position="145"/>
        <end position="155"/>
    </location>
</feature>
<feature type="non-terminal residue" evidence="2">
    <location>
        <position position="1"/>
    </location>
</feature>
<evidence type="ECO:0000313" key="3">
    <source>
        <dbReference type="Proteomes" id="UP001266305"/>
    </source>
</evidence>
<feature type="compositionally biased region" description="Low complexity" evidence="1">
    <location>
        <begin position="90"/>
        <end position="116"/>
    </location>
</feature>
<keyword evidence="3" id="KW-1185">Reference proteome</keyword>
<feature type="compositionally biased region" description="Basic and acidic residues" evidence="1">
    <location>
        <begin position="286"/>
        <end position="298"/>
    </location>
</feature>
<proteinExistence type="predicted"/>
<feature type="compositionally biased region" description="Gly residues" evidence="1">
    <location>
        <begin position="237"/>
        <end position="249"/>
    </location>
</feature>
<feature type="compositionally biased region" description="Pro residues" evidence="1">
    <location>
        <begin position="156"/>
        <end position="165"/>
    </location>
</feature>
<organism evidence="2 3">
    <name type="scientific">Saguinus oedipus</name>
    <name type="common">Cotton-top tamarin</name>
    <name type="synonym">Oedipomidas oedipus</name>
    <dbReference type="NCBI Taxonomy" id="9490"/>
    <lineage>
        <taxon>Eukaryota</taxon>
        <taxon>Metazoa</taxon>
        <taxon>Chordata</taxon>
        <taxon>Craniata</taxon>
        <taxon>Vertebrata</taxon>
        <taxon>Euteleostomi</taxon>
        <taxon>Mammalia</taxon>
        <taxon>Eutheria</taxon>
        <taxon>Euarchontoglires</taxon>
        <taxon>Primates</taxon>
        <taxon>Haplorrhini</taxon>
        <taxon>Platyrrhini</taxon>
        <taxon>Cebidae</taxon>
        <taxon>Callitrichinae</taxon>
        <taxon>Saguinus</taxon>
    </lineage>
</organism>
<accession>A0ABQ9W1C6</accession>
<feature type="compositionally biased region" description="Basic and acidic residues" evidence="1">
    <location>
        <begin position="1"/>
        <end position="15"/>
    </location>
</feature>
<reference evidence="2 3" key="1">
    <citation type="submission" date="2023-05" db="EMBL/GenBank/DDBJ databases">
        <title>B98-5 Cell Line De Novo Hybrid Assembly: An Optical Mapping Approach.</title>
        <authorList>
            <person name="Kananen K."/>
            <person name="Auerbach J.A."/>
            <person name="Kautto E."/>
            <person name="Blachly J.S."/>
        </authorList>
    </citation>
    <scope>NUCLEOTIDE SEQUENCE [LARGE SCALE GENOMIC DNA]</scope>
    <source>
        <strain evidence="2">B95-8</strain>
        <tissue evidence="2">Cell line</tissue>
    </source>
</reference>
<gene>
    <name evidence="2" type="ORF">P7K49_006065</name>
</gene>